<keyword evidence="5 12" id="KW-0597">Phosphoprotein</keyword>
<dbReference type="SUPFAM" id="SSF55874">
    <property type="entry name" value="ATPase domain of HSP90 chaperone/DNA topoisomerase II/histidine kinase"/>
    <property type="match status" value="1"/>
</dbReference>
<keyword evidence="7" id="KW-0547">Nucleotide-binding</keyword>
<name>A0A2S1LN65_9FLAO</name>
<dbReference type="Pfam" id="PF02518">
    <property type="entry name" value="HATPase_c"/>
    <property type="match status" value="1"/>
</dbReference>
<dbReference type="Gene3D" id="3.30.565.10">
    <property type="entry name" value="Histidine kinase-like ATPase, C-terminal domain"/>
    <property type="match status" value="1"/>
</dbReference>
<keyword evidence="10" id="KW-0902">Two-component regulatory system</keyword>
<evidence type="ECO:0000313" key="17">
    <source>
        <dbReference type="Proteomes" id="UP000244677"/>
    </source>
</evidence>
<keyword evidence="17" id="KW-1185">Reference proteome</keyword>
<dbReference type="EMBL" id="CP020919">
    <property type="protein sequence ID" value="AWG25200.1"/>
    <property type="molecule type" value="Genomic_DNA"/>
</dbReference>
<dbReference type="SUPFAM" id="SSF47384">
    <property type="entry name" value="Homodimeric domain of signal transducing histidine kinase"/>
    <property type="match status" value="1"/>
</dbReference>
<dbReference type="SMART" id="SM00388">
    <property type="entry name" value="HisKA"/>
    <property type="match status" value="1"/>
</dbReference>
<keyword evidence="4" id="KW-1003">Cell membrane</keyword>
<keyword evidence="11 13" id="KW-0472">Membrane</keyword>
<dbReference type="OrthoDB" id="1046984at2"/>
<dbReference type="Gene3D" id="1.10.287.130">
    <property type="match status" value="1"/>
</dbReference>
<evidence type="ECO:0000256" key="1">
    <source>
        <dbReference type="ARBA" id="ARBA00000085"/>
    </source>
</evidence>
<dbReference type="GO" id="GO:0005886">
    <property type="term" value="C:plasma membrane"/>
    <property type="evidence" value="ECO:0007669"/>
    <property type="project" value="UniProtKB-SubCell"/>
</dbReference>
<dbReference type="InterPro" id="IPR005467">
    <property type="entry name" value="His_kinase_dom"/>
</dbReference>
<dbReference type="EC" id="2.7.13.3" evidence="3"/>
<evidence type="ECO:0000259" key="15">
    <source>
        <dbReference type="PROSITE" id="PS50110"/>
    </source>
</evidence>
<evidence type="ECO:0000256" key="5">
    <source>
        <dbReference type="ARBA" id="ARBA00022553"/>
    </source>
</evidence>
<evidence type="ECO:0000256" key="13">
    <source>
        <dbReference type="SAM" id="Phobius"/>
    </source>
</evidence>
<evidence type="ECO:0000256" key="10">
    <source>
        <dbReference type="ARBA" id="ARBA00023012"/>
    </source>
</evidence>
<keyword evidence="6 13" id="KW-0812">Transmembrane</keyword>
<sequence>MNQKPKSLKTKVIIGYLLLFVIAVVSVWFVYTEILKIAVPDNDADTDNKKIIQISTAIANLYASEAVGRNSILTGSIKDFTEYNKMLDSVNSEIEIIKYHAEPDQLSKFDSIQLLLNKKKKSITDIITFRKKYNQNSTFDKAVNGIYRTKDSLTSKVKPVKFKDGNQVRKVIKDALPPRIYDSLSKLQIPNDSLAMAFEDVLTDLVIKDNLLKFQLFKKEQKLQDENRIISDKLRVILSSLENEILQKSYVKIKQSKAAIDHTTQTMAWIGAGTFLLLIVFAWIIISDLSKNQRYRTQLEVLNVEKEDLLRSKMMLLATVTHDIQTPLGSIIGFSDLLKGTELNPKQKQYLDNVKHSSHYILKLVNDLIDFSKLENDKIKIEQISFNFKELIENTCQPLEPNALNKGIQLKWNIDEHLNNNYISDPYRIKQILTNLITNSIKFTQEGSVQVAATIQYPNARPFIVIQVIDTGIGIPKSQQEIIFKEFTQAHSGIEKKFGGTGLGLTIAQRILHLLGGDITVESEPLEGAVFTIKIPLEKSNVTDPIAQNTDAEKEYNFLRNKKILIIDDDAMQLGLMKEIFSNYPPEIKTTVDAALAIDILTNEPFDLVLSDIQMPKIDGFELVNQIRNHKNPKISNLPVIALSGKRDLSMDDFTAKGFTSFHPKPIQLEALLSLLRDIFENRVILPLVIPAKIEYSEDLYDLSSLNQFTQNDQESLKLILKNFILSADENCELLLQKTMEQDQNAMSELAHKMIPMLKQMNVHSIVSLLEIIEDKKLAPNEEALIFVKNVVASIQALNQKFEEDILN</sequence>
<evidence type="ECO:0000256" key="2">
    <source>
        <dbReference type="ARBA" id="ARBA00004651"/>
    </source>
</evidence>
<evidence type="ECO:0000256" key="8">
    <source>
        <dbReference type="ARBA" id="ARBA00022840"/>
    </source>
</evidence>
<evidence type="ECO:0000259" key="14">
    <source>
        <dbReference type="PROSITE" id="PS50109"/>
    </source>
</evidence>
<dbReference type="CDD" id="cd16922">
    <property type="entry name" value="HATPase_EvgS-ArcB-TorS-like"/>
    <property type="match status" value="1"/>
</dbReference>
<dbReference type="Gene3D" id="3.40.50.2300">
    <property type="match status" value="1"/>
</dbReference>
<keyword evidence="9 13" id="KW-1133">Transmembrane helix</keyword>
<evidence type="ECO:0000256" key="3">
    <source>
        <dbReference type="ARBA" id="ARBA00012438"/>
    </source>
</evidence>
<feature type="transmembrane region" description="Helical" evidence="13">
    <location>
        <begin position="12"/>
        <end position="31"/>
    </location>
</feature>
<feature type="transmembrane region" description="Helical" evidence="13">
    <location>
        <begin position="267"/>
        <end position="286"/>
    </location>
</feature>
<evidence type="ECO:0000256" key="9">
    <source>
        <dbReference type="ARBA" id="ARBA00022989"/>
    </source>
</evidence>
<dbReference type="PROSITE" id="PS50109">
    <property type="entry name" value="HIS_KIN"/>
    <property type="match status" value="1"/>
</dbReference>
<comment type="catalytic activity">
    <reaction evidence="1">
        <text>ATP + protein L-histidine = ADP + protein N-phospho-L-histidine.</text>
        <dbReference type="EC" id="2.7.13.3"/>
    </reaction>
</comment>
<dbReference type="InterPro" id="IPR003661">
    <property type="entry name" value="HisK_dim/P_dom"/>
</dbReference>
<dbReference type="InterPro" id="IPR011006">
    <property type="entry name" value="CheY-like_superfamily"/>
</dbReference>
<feature type="domain" description="Response regulatory" evidence="15">
    <location>
        <begin position="563"/>
        <end position="680"/>
    </location>
</feature>
<dbReference type="InterPro" id="IPR036097">
    <property type="entry name" value="HisK_dim/P_sf"/>
</dbReference>
<dbReference type="PANTHER" id="PTHR45339:SF1">
    <property type="entry name" value="HYBRID SIGNAL TRANSDUCTION HISTIDINE KINASE J"/>
    <property type="match status" value="1"/>
</dbReference>
<evidence type="ECO:0000313" key="16">
    <source>
        <dbReference type="EMBL" id="AWG25200.1"/>
    </source>
</evidence>
<dbReference type="GO" id="GO:0005524">
    <property type="term" value="F:ATP binding"/>
    <property type="evidence" value="ECO:0007669"/>
    <property type="project" value="UniProtKB-KW"/>
</dbReference>
<dbReference type="InterPro" id="IPR036641">
    <property type="entry name" value="HPT_dom_sf"/>
</dbReference>
<reference evidence="16 17" key="1">
    <citation type="submission" date="2017-04" db="EMBL/GenBank/DDBJ databases">
        <title>Complete genome sequence of Flavobacterium kingsejong AJ004.</title>
        <authorList>
            <person name="Lee P.C."/>
        </authorList>
    </citation>
    <scope>NUCLEOTIDE SEQUENCE [LARGE SCALE GENOMIC DNA]</scope>
    <source>
        <strain evidence="16 17">AJ004</strain>
    </source>
</reference>
<dbReference type="KEGG" id="fki:FK004_08125"/>
<evidence type="ECO:0000256" key="11">
    <source>
        <dbReference type="ARBA" id="ARBA00023136"/>
    </source>
</evidence>
<evidence type="ECO:0000256" key="12">
    <source>
        <dbReference type="PROSITE-ProRule" id="PRU00169"/>
    </source>
</evidence>
<keyword evidence="8" id="KW-0067">ATP-binding</keyword>
<proteinExistence type="predicted"/>
<feature type="modified residue" description="4-aspartylphosphate" evidence="12">
    <location>
        <position position="612"/>
    </location>
</feature>
<dbReference type="SUPFAM" id="SSF52172">
    <property type="entry name" value="CheY-like"/>
    <property type="match status" value="1"/>
</dbReference>
<dbReference type="SMART" id="SM00387">
    <property type="entry name" value="HATPase_c"/>
    <property type="match status" value="1"/>
</dbReference>
<dbReference type="Pfam" id="PF00072">
    <property type="entry name" value="Response_reg"/>
    <property type="match status" value="1"/>
</dbReference>
<organism evidence="16 17">
    <name type="scientific">Flavobacterium kingsejongi</name>
    <dbReference type="NCBI Taxonomy" id="1678728"/>
    <lineage>
        <taxon>Bacteria</taxon>
        <taxon>Pseudomonadati</taxon>
        <taxon>Bacteroidota</taxon>
        <taxon>Flavobacteriia</taxon>
        <taxon>Flavobacteriales</taxon>
        <taxon>Flavobacteriaceae</taxon>
        <taxon>Flavobacterium</taxon>
    </lineage>
</organism>
<dbReference type="InterPro" id="IPR036890">
    <property type="entry name" value="HATPase_C_sf"/>
</dbReference>
<dbReference type="PRINTS" id="PR00344">
    <property type="entry name" value="BCTRLSENSOR"/>
</dbReference>
<evidence type="ECO:0000256" key="7">
    <source>
        <dbReference type="ARBA" id="ARBA00022741"/>
    </source>
</evidence>
<dbReference type="SMART" id="SM00448">
    <property type="entry name" value="REC"/>
    <property type="match status" value="1"/>
</dbReference>
<dbReference type="GO" id="GO:0000155">
    <property type="term" value="F:phosphorelay sensor kinase activity"/>
    <property type="evidence" value="ECO:0007669"/>
    <property type="project" value="InterPro"/>
</dbReference>
<dbReference type="CDD" id="cd00082">
    <property type="entry name" value="HisKA"/>
    <property type="match status" value="1"/>
</dbReference>
<dbReference type="InterPro" id="IPR003594">
    <property type="entry name" value="HATPase_dom"/>
</dbReference>
<dbReference type="Pfam" id="PF00512">
    <property type="entry name" value="HisKA"/>
    <property type="match status" value="1"/>
</dbReference>
<dbReference type="PROSITE" id="PS50110">
    <property type="entry name" value="RESPONSE_REGULATORY"/>
    <property type="match status" value="1"/>
</dbReference>
<dbReference type="AlphaFoldDB" id="A0A2S1LN65"/>
<dbReference type="InterPro" id="IPR001789">
    <property type="entry name" value="Sig_transdc_resp-reg_receiver"/>
</dbReference>
<protein>
    <recommendedName>
        <fullName evidence="3">histidine kinase</fullName>
        <ecNumber evidence="3">2.7.13.3</ecNumber>
    </recommendedName>
</protein>
<dbReference type="PANTHER" id="PTHR45339">
    <property type="entry name" value="HYBRID SIGNAL TRANSDUCTION HISTIDINE KINASE J"/>
    <property type="match status" value="1"/>
</dbReference>
<dbReference type="InterPro" id="IPR004358">
    <property type="entry name" value="Sig_transdc_His_kin-like_C"/>
</dbReference>
<accession>A0A2S1LN65</accession>
<dbReference type="Proteomes" id="UP000244677">
    <property type="component" value="Chromosome"/>
</dbReference>
<dbReference type="SUPFAM" id="SSF47226">
    <property type="entry name" value="Histidine-containing phosphotransfer domain, HPT domain"/>
    <property type="match status" value="1"/>
</dbReference>
<dbReference type="CDD" id="cd17546">
    <property type="entry name" value="REC_hyHK_CKI1_RcsC-like"/>
    <property type="match status" value="1"/>
</dbReference>
<gene>
    <name evidence="16" type="ORF">FK004_08125</name>
</gene>
<evidence type="ECO:0000256" key="4">
    <source>
        <dbReference type="ARBA" id="ARBA00022475"/>
    </source>
</evidence>
<feature type="domain" description="Histidine kinase" evidence="14">
    <location>
        <begin position="319"/>
        <end position="539"/>
    </location>
</feature>
<dbReference type="FunFam" id="3.30.565.10:FF:000010">
    <property type="entry name" value="Sensor histidine kinase RcsC"/>
    <property type="match status" value="1"/>
</dbReference>
<comment type="subcellular location">
    <subcellularLocation>
        <location evidence="2">Cell membrane</location>
        <topology evidence="2">Multi-pass membrane protein</topology>
    </subcellularLocation>
</comment>
<evidence type="ECO:0000256" key="6">
    <source>
        <dbReference type="ARBA" id="ARBA00022692"/>
    </source>
</evidence>